<evidence type="ECO:0000256" key="1">
    <source>
        <dbReference type="SAM" id="MobiDB-lite"/>
    </source>
</evidence>
<feature type="compositionally biased region" description="Low complexity" evidence="1">
    <location>
        <begin position="80"/>
        <end position="90"/>
    </location>
</feature>
<dbReference type="Proteomes" id="UP000033710">
    <property type="component" value="Unassembled WGS sequence"/>
</dbReference>
<sequence length="235" mass="26131">MSYRDQACGQGSQETGRHAASTWHSASLSIVLHREHKIAAAVVEQETFGIFDQSTRTTNTRHERTNKSGQSRRTCCATCSSTQSTQSTASPGSTGQRITADASKSKTYNTQTDIPCMGGESTKRDRHGRLQLHVVSRRITSYRRQRPEQRRSEFSLVLYGARPSAGAMLHVLLQRLSRAMECRRASRLFCIAAEKSPFVSRSDDLQTCINVDGSKTLETAFRVHIHRQPCSVQGA</sequence>
<evidence type="ECO:0000313" key="2">
    <source>
        <dbReference type="EMBL" id="KJR87512.1"/>
    </source>
</evidence>
<reference evidence="2 3" key="1">
    <citation type="journal article" date="2014" name="BMC Genomics">
        <title>Comparative genomics of the major fungal agents of human and animal Sporotrichosis: Sporothrix schenckii and Sporothrix brasiliensis.</title>
        <authorList>
            <person name="Teixeira M.M."/>
            <person name="de Almeida L.G."/>
            <person name="Kubitschek-Barreira P."/>
            <person name="Alves F.L."/>
            <person name="Kioshima E.S."/>
            <person name="Abadio A.K."/>
            <person name="Fernandes L."/>
            <person name="Derengowski L.S."/>
            <person name="Ferreira K.S."/>
            <person name="Souza R.C."/>
            <person name="Ruiz J.C."/>
            <person name="de Andrade N.C."/>
            <person name="Paes H.C."/>
            <person name="Nicola A.M."/>
            <person name="Albuquerque P."/>
            <person name="Gerber A.L."/>
            <person name="Martins V.P."/>
            <person name="Peconick L.D."/>
            <person name="Neto A.V."/>
            <person name="Chaucanez C.B."/>
            <person name="Silva P.A."/>
            <person name="Cunha O.L."/>
            <person name="de Oliveira F.F."/>
            <person name="dos Santos T.C."/>
            <person name="Barros A.L."/>
            <person name="Soares M.A."/>
            <person name="de Oliveira L.M."/>
            <person name="Marini M.M."/>
            <person name="Villalobos-Duno H."/>
            <person name="Cunha M.M."/>
            <person name="de Hoog S."/>
            <person name="da Silveira J.F."/>
            <person name="Henrissat B."/>
            <person name="Nino-Vega G.A."/>
            <person name="Cisalpino P.S."/>
            <person name="Mora-Montes H.M."/>
            <person name="Almeida S.R."/>
            <person name="Stajich J.E."/>
            <person name="Lopes-Bezerra L.M."/>
            <person name="Vasconcelos A.T."/>
            <person name="Felipe M.S."/>
        </authorList>
    </citation>
    <scope>NUCLEOTIDE SEQUENCE [LARGE SCALE GENOMIC DNA]</scope>
    <source>
        <strain evidence="2 3">1099-18</strain>
    </source>
</reference>
<organism evidence="2 3">
    <name type="scientific">Sporothrix schenckii 1099-18</name>
    <dbReference type="NCBI Taxonomy" id="1397361"/>
    <lineage>
        <taxon>Eukaryota</taxon>
        <taxon>Fungi</taxon>
        <taxon>Dikarya</taxon>
        <taxon>Ascomycota</taxon>
        <taxon>Pezizomycotina</taxon>
        <taxon>Sordariomycetes</taxon>
        <taxon>Sordariomycetidae</taxon>
        <taxon>Ophiostomatales</taxon>
        <taxon>Ophiostomataceae</taxon>
        <taxon>Sporothrix</taxon>
    </lineage>
</organism>
<accession>A0A0F2MCZ1</accession>
<reference evidence="2 3" key="2">
    <citation type="journal article" date="2015" name="Eukaryot. Cell">
        <title>Asexual propagation of a virulent clone complex in a human and feline outbreak of sporotrichosis.</title>
        <authorList>
            <person name="Teixeira Mde M."/>
            <person name="Rodrigues A.M."/>
            <person name="Tsui C.K."/>
            <person name="de Almeida L.G."/>
            <person name="Van Diepeningen A.D."/>
            <person name="van den Ende B.G."/>
            <person name="Fernandes G.F."/>
            <person name="Kano R."/>
            <person name="Hamelin R.C."/>
            <person name="Lopes-Bezerra L.M."/>
            <person name="Vasconcelos A.T."/>
            <person name="de Hoog S."/>
            <person name="de Camargo Z.P."/>
            <person name="Felipe M.S."/>
        </authorList>
    </citation>
    <scope>NUCLEOTIDE SEQUENCE [LARGE SCALE GENOMIC DNA]</scope>
    <source>
        <strain evidence="2 3">1099-18</strain>
    </source>
</reference>
<evidence type="ECO:0000313" key="3">
    <source>
        <dbReference type="Proteomes" id="UP000033710"/>
    </source>
</evidence>
<name>A0A0F2MCZ1_SPOSC</name>
<comment type="caution">
    <text evidence="2">The sequence shown here is derived from an EMBL/GenBank/DDBJ whole genome shotgun (WGS) entry which is preliminary data.</text>
</comment>
<dbReference type="KEGG" id="ssck:SPSK_01913"/>
<gene>
    <name evidence="2" type="ORF">SPSK_01913</name>
</gene>
<dbReference type="RefSeq" id="XP_016590188.1">
    <property type="nucleotide sequence ID" value="XM_016728812.1"/>
</dbReference>
<dbReference type="EMBL" id="AXCR01000005">
    <property type="protein sequence ID" value="KJR87512.1"/>
    <property type="molecule type" value="Genomic_DNA"/>
</dbReference>
<feature type="region of interest" description="Disordered" evidence="1">
    <location>
        <begin position="1"/>
        <end position="21"/>
    </location>
</feature>
<dbReference type="AlphaFoldDB" id="A0A0F2MCZ1"/>
<protein>
    <submittedName>
        <fullName evidence="2">Uncharacterized protein</fullName>
    </submittedName>
</protein>
<feature type="region of interest" description="Disordered" evidence="1">
    <location>
        <begin position="80"/>
        <end position="126"/>
    </location>
</feature>
<dbReference type="VEuPathDB" id="FungiDB:SPSK_01913"/>
<proteinExistence type="predicted"/>
<dbReference type="GeneID" id="27664089"/>